<sequence length="669" mass="76115">MDEYHYDPLDVSRREIRLLDLCHASDDQEDGTKSVIRCAIFSVSLNEAPSYEALSYAWGSPARVAKIVVNGKECLVPGNVSIALEWLRRRKVCTNKGSSQSHRRLWIDALCIDQENIPERNIQVAMMWSIYARASRVLVWLGDACDESDLAMILVSVLDSGTKPGSTITPPGILFGVERCINPFSSLLRLHDSTEGEQINPHKPNEWIAFQKLMKRPWWRRVWIVQEIAAARRESGTIWVGCGTIWLPWWMFERAAKLIREYLSCPSYFQQLGHLDKALFRIECLTDLRSRAHRSLDEITGFIYLLTQTRDHLASDPRDKIFALLGFVPSIGLLPDYTRKAEEVYEEVTRTVIRSSGILGMLLLNRFPKSLDLPTWVPDFSRSQWSSSSGSVSQETYNASHPTGFFGADGNQWANIRGCALDPKDTAGKLSLTGFTFDTPLVIDVEWSGEPEEQQSMFFHTVRRYQRRLAEFDGKYCRDRVEQHERDEAFWRTLIWNSDASGRYPAPDIFGDLFSTLTTSRHFLLPSIKVGSDVTNLVTKMVQLAHTELPVEDLPIPERIVPTGPAMLYYRAAFLHGYRRRFFITSQGYLGSGPADMQMGDLICILLGSKFPDCLRKRDADDGYHFVGAAYVHEIMHGEALAALALVSLKDQTERSDMPHLPLQDFQIF</sequence>
<dbReference type="Pfam" id="PF06985">
    <property type="entry name" value="HET"/>
    <property type="match status" value="1"/>
</dbReference>
<protein>
    <recommendedName>
        <fullName evidence="1">Heterokaryon incompatibility domain-containing protein</fullName>
    </recommendedName>
</protein>
<dbReference type="RefSeq" id="XP_016613687.1">
    <property type="nucleotide sequence ID" value="XM_016770021.1"/>
</dbReference>
<evidence type="ECO:0000313" key="3">
    <source>
        <dbReference type="Proteomes" id="UP000053789"/>
    </source>
</evidence>
<dbReference type="OrthoDB" id="3557394at2759"/>
<dbReference type="PANTHER" id="PTHR24148:SF73">
    <property type="entry name" value="HET DOMAIN PROTEIN (AFU_ORTHOLOGUE AFUA_8G01020)"/>
    <property type="match status" value="1"/>
</dbReference>
<dbReference type="Pfam" id="PF26639">
    <property type="entry name" value="Het-6_barrel"/>
    <property type="match status" value="1"/>
</dbReference>
<dbReference type="PANTHER" id="PTHR24148">
    <property type="entry name" value="ANKYRIN REPEAT DOMAIN-CONTAINING PROTEIN 39 HOMOLOG-RELATED"/>
    <property type="match status" value="1"/>
</dbReference>
<dbReference type="InterPro" id="IPR052895">
    <property type="entry name" value="HetReg/Transcr_Mod"/>
</dbReference>
<proteinExistence type="predicted"/>
<dbReference type="EMBL" id="KN847007">
    <property type="protein sequence ID" value="KIW87018.1"/>
    <property type="molecule type" value="Genomic_DNA"/>
</dbReference>
<dbReference type="AlphaFoldDB" id="A0A0D2H1C6"/>
<dbReference type="Proteomes" id="UP000053789">
    <property type="component" value="Unassembled WGS sequence"/>
</dbReference>
<keyword evidence="3" id="KW-1185">Reference proteome</keyword>
<evidence type="ECO:0000259" key="1">
    <source>
        <dbReference type="Pfam" id="PF06985"/>
    </source>
</evidence>
<dbReference type="GeneID" id="27705243"/>
<gene>
    <name evidence="2" type="ORF">Z519_12315</name>
</gene>
<feature type="domain" description="Heterokaryon incompatibility" evidence="1">
    <location>
        <begin position="51"/>
        <end position="227"/>
    </location>
</feature>
<dbReference type="InterPro" id="IPR010730">
    <property type="entry name" value="HET"/>
</dbReference>
<dbReference type="VEuPathDB" id="FungiDB:Z519_12315"/>
<accession>A0A0D2H1C6</accession>
<name>A0A0D2H1C6_CLAB1</name>
<organism evidence="2 3">
    <name type="scientific">Cladophialophora bantiana (strain ATCC 10958 / CBS 173.52 / CDC B-1940 / NIH 8579)</name>
    <name type="common">Xylohypha bantiana</name>
    <dbReference type="NCBI Taxonomy" id="1442370"/>
    <lineage>
        <taxon>Eukaryota</taxon>
        <taxon>Fungi</taxon>
        <taxon>Dikarya</taxon>
        <taxon>Ascomycota</taxon>
        <taxon>Pezizomycotina</taxon>
        <taxon>Eurotiomycetes</taxon>
        <taxon>Chaetothyriomycetidae</taxon>
        <taxon>Chaetothyriales</taxon>
        <taxon>Herpotrichiellaceae</taxon>
        <taxon>Cladophialophora</taxon>
    </lineage>
</organism>
<evidence type="ECO:0000313" key="2">
    <source>
        <dbReference type="EMBL" id="KIW87018.1"/>
    </source>
</evidence>
<dbReference type="HOGENOM" id="CLU_004184_7_2_1"/>
<reference evidence="2" key="1">
    <citation type="submission" date="2015-01" db="EMBL/GenBank/DDBJ databases">
        <title>The Genome Sequence of Cladophialophora bantiana CBS 173.52.</title>
        <authorList>
            <consortium name="The Broad Institute Genomics Platform"/>
            <person name="Cuomo C."/>
            <person name="de Hoog S."/>
            <person name="Gorbushina A."/>
            <person name="Stielow B."/>
            <person name="Teixiera M."/>
            <person name="Abouelleil A."/>
            <person name="Chapman S.B."/>
            <person name="Priest M."/>
            <person name="Young S.K."/>
            <person name="Wortman J."/>
            <person name="Nusbaum C."/>
            <person name="Birren B."/>
        </authorList>
    </citation>
    <scope>NUCLEOTIDE SEQUENCE [LARGE SCALE GENOMIC DNA]</scope>
    <source>
        <strain evidence="2">CBS 173.52</strain>
    </source>
</reference>